<dbReference type="SUPFAM" id="SSF55060">
    <property type="entry name" value="GHMP Kinase, C-terminal domain"/>
    <property type="match status" value="1"/>
</dbReference>
<dbReference type="PANTHER" id="PTHR43527">
    <property type="entry name" value="4-DIPHOSPHOCYTIDYL-2-C-METHYL-D-ERYTHRITOL KINASE, CHLOROPLASTIC"/>
    <property type="match status" value="1"/>
</dbReference>
<dbReference type="EMBL" id="RBII01000001">
    <property type="protein sequence ID" value="RKQ70996.1"/>
    <property type="molecule type" value="Genomic_DNA"/>
</dbReference>
<sequence>MARQSQFDASVLARAKINLTLHVGQAFSEGDYQGYHPVDSLVVFADFGDLLHFNAGEPEAIHITGPFAAGLQAERDNLVSRALGNTKAGSQIITLEKNIPVSAGLGGGSANAAAILRFFDPKGEASAIQLGADVPVCRLSETALMQGIGERVTPIAGKGQVHAVLVNPGVAVSTSEIFKAFDSVSHQPQPLPSLTTGTLLECARAGRNDLEPIAIKLAPVISEVLSALAQTSGCELARMSGSGATCFGLYPDEESAENGAKVLKGLHTNWWVRSCLLGDDDTNP</sequence>
<evidence type="ECO:0000256" key="6">
    <source>
        <dbReference type="ARBA" id="ARBA00022777"/>
    </source>
</evidence>
<keyword evidence="4 10" id="KW-0808">Transferase</keyword>
<dbReference type="UniPathway" id="UPA00056">
    <property type="reaction ID" value="UER00094"/>
</dbReference>
<dbReference type="NCBIfam" id="NF011202">
    <property type="entry name" value="PRK14608.1"/>
    <property type="match status" value="1"/>
</dbReference>
<dbReference type="OrthoDB" id="9809438at2"/>
<evidence type="ECO:0000256" key="1">
    <source>
        <dbReference type="ARBA" id="ARBA00009684"/>
    </source>
</evidence>
<dbReference type="InterPro" id="IPR004424">
    <property type="entry name" value="IspE"/>
</dbReference>
<accession>A0A420WJ86</accession>
<dbReference type="InterPro" id="IPR014721">
    <property type="entry name" value="Ribsml_uS5_D2-typ_fold_subgr"/>
</dbReference>
<dbReference type="GO" id="GO:0016114">
    <property type="term" value="P:terpenoid biosynthetic process"/>
    <property type="evidence" value="ECO:0007669"/>
    <property type="project" value="InterPro"/>
</dbReference>
<dbReference type="Gene3D" id="3.30.230.10">
    <property type="match status" value="1"/>
</dbReference>
<evidence type="ECO:0000256" key="4">
    <source>
        <dbReference type="ARBA" id="ARBA00022679"/>
    </source>
</evidence>
<keyword evidence="7 10" id="KW-0067">ATP-binding</keyword>
<dbReference type="InterPro" id="IPR036554">
    <property type="entry name" value="GHMP_kinase_C_sf"/>
</dbReference>
<dbReference type="InterPro" id="IPR006204">
    <property type="entry name" value="GHMP_kinase_N_dom"/>
</dbReference>
<evidence type="ECO:0000256" key="9">
    <source>
        <dbReference type="ARBA" id="ARBA00032554"/>
    </source>
</evidence>
<evidence type="ECO:0000256" key="7">
    <source>
        <dbReference type="ARBA" id="ARBA00022840"/>
    </source>
</evidence>
<name>A0A420WJ86_9PROT</name>
<feature type="binding site" evidence="10">
    <location>
        <begin position="100"/>
        <end position="110"/>
    </location>
    <ligand>
        <name>ATP</name>
        <dbReference type="ChEBI" id="CHEBI:30616"/>
    </ligand>
</feature>
<dbReference type="Gene3D" id="3.30.70.890">
    <property type="entry name" value="GHMP kinase, C-terminal domain"/>
    <property type="match status" value="1"/>
</dbReference>
<dbReference type="GO" id="GO:0005524">
    <property type="term" value="F:ATP binding"/>
    <property type="evidence" value="ECO:0007669"/>
    <property type="project" value="UniProtKB-UniRule"/>
</dbReference>
<evidence type="ECO:0000256" key="3">
    <source>
        <dbReference type="ARBA" id="ARBA00017473"/>
    </source>
</evidence>
<dbReference type="PANTHER" id="PTHR43527:SF2">
    <property type="entry name" value="4-DIPHOSPHOCYTIDYL-2-C-METHYL-D-ERYTHRITOL KINASE, CHLOROPLASTIC"/>
    <property type="match status" value="1"/>
</dbReference>
<feature type="domain" description="GHMP kinase N-terminal" evidence="11">
    <location>
        <begin position="79"/>
        <end position="119"/>
    </location>
</feature>
<dbReference type="FunCoup" id="A0A420WJ86">
    <property type="interactions" value="268"/>
</dbReference>
<reference evidence="13 14" key="1">
    <citation type="submission" date="2018-10" db="EMBL/GenBank/DDBJ databases">
        <title>Genomic Encyclopedia of Type Strains, Phase IV (KMG-IV): sequencing the most valuable type-strain genomes for metagenomic binning, comparative biology and taxonomic classification.</title>
        <authorList>
            <person name="Goeker M."/>
        </authorList>
    </citation>
    <scope>NUCLEOTIDE SEQUENCE [LARGE SCALE GENOMIC DNA]</scope>
    <source>
        <strain evidence="13 14">DSM 22008</strain>
    </source>
</reference>
<keyword evidence="5 10" id="KW-0547">Nucleotide-binding</keyword>
<dbReference type="AlphaFoldDB" id="A0A420WJ86"/>
<dbReference type="EC" id="2.7.1.148" evidence="2 10"/>
<comment type="caution">
    <text evidence="13">The sequence shown here is derived from an EMBL/GenBank/DDBJ whole genome shotgun (WGS) entry which is preliminary data.</text>
</comment>
<evidence type="ECO:0000256" key="2">
    <source>
        <dbReference type="ARBA" id="ARBA00012052"/>
    </source>
</evidence>
<keyword evidence="6 10" id="KW-0418">Kinase</keyword>
<dbReference type="HAMAP" id="MF_00061">
    <property type="entry name" value="IspE"/>
    <property type="match status" value="1"/>
</dbReference>
<evidence type="ECO:0000313" key="13">
    <source>
        <dbReference type="EMBL" id="RKQ70996.1"/>
    </source>
</evidence>
<evidence type="ECO:0000313" key="14">
    <source>
        <dbReference type="Proteomes" id="UP000282211"/>
    </source>
</evidence>
<comment type="catalytic activity">
    <reaction evidence="10">
        <text>4-CDP-2-C-methyl-D-erythritol + ATP = 4-CDP-2-C-methyl-D-erythritol 2-phosphate + ADP + H(+)</text>
        <dbReference type="Rhea" id="RHEA:18437"/>
        <dbReference type="ChEBI" id="CHEBI:15378"/>
        <dbReference type="ChEBI" id="CHEBI:30616"/>
        <dbReference type="ChEBI" id="CHEBI:57823"/>
        <dbReference type="ChEBI" id="CHEBI:57919"/>
        <dbReference type="ChEBI" id="CHEBI:456216"/>
        <dbReference type="EC" id="2.7.1.148"/>
    </reaction>
</comment>
<proteinExistence type="inferred from homology"/>
<feature type="domain" description="GHMP kinase C-terminal" evidence="12">
    <location>
        <begin position="205"/>
        <end position="261"/>
    </location>
</feature>
<organism evidence="13 14">
    <name type="scientific">Litorimonas taeanensis</name>
    <dbReference type="NCBI Taxonomy" id="568099"/>
    <lineage>
        <taxon>Bacteria</taxon>
        <taxon>Pseudomonadati</taxon>
        <taxon>Pseudomonadota</taxon>
        <taxon>Alphaproteobacteria</taxon>
        <taxon>Maricaulales</taxon>
        <taxon>Robiginitomaculaceae</taxon>
    </lineage>
</organism>
<dbReference type="InterPro" id="IPR020568">
    <property type="entry name" value="Ribosomal_Su5_D2-typ_SF"/>
</dbReference>
<evidence type="ECO:0000256" key="10">
    <source>
        <dbReference type="HAMAP-Rule" id="MF_00061"/>
    </source>
</evidence>
<dbReference type="Proteomes" id="UP000282211">
    <property type="component" value="Unassembled WGS sequence"/>
</dbReference>
<keyword evidence="8 10" id="KW-0414">Isoprene biosynthesis</keyword>
<dbReference type="InterPro" id="IPR013750">
    <property type="entry name" value="GHMP_kinase_C_dom"/>
</dbReference>
<protein>
    <recommendedName>
        <fullName evidence="3 10">4-diphosphocytidyl-2-C-methyl-D-erythritol kinase</fullName>
        <shortName evidence="10">CMK</shortName>
        <ecNumber evidence="2 10">2.7.1.148</ecNumber>
    </recommendedName>
    <alternativeName>
        <fullName evidence="9 10">4-(cytidine-5'-diphospho)-2-C-methyl-D-erythritol kinase</fullName>
    </alternativeName>
</protein>
<dbReference type="GO" id="GO:0019288">
    <property type="term" value="P:isopentenyl diphosphate biosynthetic process, methylerythritol 4-phosphate pathway"/>
    <property type="evidence" value="ECO:0007669"/>
    <property type="project" value="UniProtKB-UniRule"/>
</dbReference>
<keyword evidence="14" id="KW-1185">Reference proteome</keyword>
<dbReference type="RefSeq" id="WP_121098809.1">
    <property type="nucleotide sequence ID" value="NZ_RBII01000001.1"/>
</dbReference>
<dbReference type="PIRSF" id="PIRSF010376">
    <property type="entry name" value="IspE"/>
    <property type="match status" value="1"/>
</dbReference>
<evidence type="ECO:0000259" key="11">
    <source>
        <dbReference type="Pfam" id="PF00288"/>
    </source>
</evidence>
<evidence type="ECO:0000256" key="5">
    <source>
        <dbReference type="ARBA" id="ARBA00022741"/>
    </source>
</evidence>
<feature type="active site" evidence="10">
    <location>
        <position position="16"/>
    </location>
</feature>
<dbReference type="GO" id="GO:0050515">
    <property type="term" value="F:4-(cytidine 5'-diphospho)-2-C-methyl-D-erythritol kinase activity"/>
    <property type="evidence" value="ECO:0007669"/>
    <property type="project" value="UniProtKB-UniRule"/>
</dbReference>
<dbReference type="SUPFAM" id="SSF54211">
    <property type="entry name" value="Ribosomal protein S5 domain 2-like"/>
    <property type="match status" value="1"/>
</dbReference>
<comment type="pathway">
    <text evidence="10">Isoprenoid biosynthesis; isopentenyl diphosphate biosynthesis via DXP pathway; isopentenyl diphosphate from 1-deoxy-D-xylulose 5-phosphate: step 3/6.</text>
</comment>
<comment type="function">
    <text evidence="10">Catalyzes the phosphorylation of the position 2 hydroxy group of 4-diphosphocytidyl-2C-methyl-D-erythritol.</text>
</comment>
<comment type="similarity">
    <text evidence="1 10">Belongs to the GHMP kinase family. IspE subfamily.</text>
</comment>
<dbReference type="InParanoid" id="A0A420WJ86"/>
<evidence type="ECO:0000259" key="12">
    <source>
        <dbReference type="Pfam" id="PF08544"/>
    </source>
</evidence>
<dbReference type="Pfam" id="PF08544">
    <property type="entry name" value="GHMP_kinases_C"/>
    <property type="match status" value="1"/>
</dbReference>
<dbReference type="Pfam" id="PF00288">
    <property type="entry name" value="GHMP_kinases_N"/>
    <property type="match status" value="1"/>
</dbReference>
<evidence type="ECO:0000256" key="8">
    <source>
        <dbReference type="ARBA" id="ARBA00023229"/>
    </source>
</evidence>
<gene>
    <name evidence="10" type="primary">ispE</name>
    <name evidence="13" type="ORF">DES40_0304</name>
</gene>
<feature type="active site" evidence="10">
    <location>
        <position position="133"/>
    </location>
</feature>